<name>A0ACB9QLI8_9MYRT</name>
<gene>
    <name evidence="1" type="ORF">MLD38_020602</name>
</gene>
<reference evidence="2" key="1">
    <citation type="journal article" date="2023" name="Front. Plant Sci.">
        <title>Chromosomal-level genome assembly of Melastoma candidum provides insights into trichome evolution.</title>
        <authorList>
            <person name="Zhong Y."/>
            <person name="Wu W."/>
            <person name="Sun C."/>
            <person name="Zou P."/>
            <person name="Liu Y."/>
            <person name="Dai S."/>
            <person name="Zhou R."/>
        </authorList>
    </citation>
    <scope>NUCLEOTIDE SEQUENCE [LARGE SCALE GENOMIC DNA]</scope>
</reference>
<dbReference type="EMBL" id="CM042885">
    <property type="protein sequence ID" value="KAI4364523.1"/>
    <property type="molecule type" value="Genomic_DNA"/>
</dbReference>
<keyword evidence="2" id="KW-1185">Reference proteome</keyword>
<proteinExistence type="predicted"/>
<dbReference type="Proteomes" id="UP001057402">
    <property type="component" value="Chromosome 6"/>
</dbReference>
<protein>
    <submittedName>
        <fullName evidence="1">Uncharacterized protein</fullName>
    </submittedName>
</protein>
<comment type="caution">
    <text evidence="1">The sequence shown here is derived from an EMBL/GenBank/DDBJ whole genome shotgun (WGS) entry which is preliminary data.</text>
</comment>
<accession>A0ACB9QLI8</accession>
<sequence length="468" mass="51871">MRKLRWTSDGNFWDLDCSTPATIEGSAVPVPGEPLPLGVSRGTRLSRPKQIDFLQRFMAAPFVPTCSGLLTPGLSLQRVLTLPFWENWFVALLGQFNLQKFVSSVRKNGLVKEPNASWLQGIGTHLQDKSLYALNFCSEMLLTPDDTLLVSVEDSLDKRNPRKKAVFRHKFPCHDLLVEAAWPGLFIGRDGAYWEVPSSMSVDLASVASDSGPSYHLSMHRNAGLPKPFETEGSESSMVPASLLPGVAVKGAFAFKKNFNIWRSEGSMLKLVIPNDIFLLNPHISASGIIGAAITTLVGDNSEKSQIERCHRDFQGLHLNAPPIKSALLADTFASVLFSAQHGSFQKMFFDLTRFQARLDFPSGTKLLMGGVQLAQDFLYSQTPSLETIQSVCPSATVSLQQQIGGPFSFRVDSRIQVDLKDRPMPVHIDESVFAIEYALQVLGSAKAVAWYSPRNREFMVELRFFEK</sequence>
<evidence type="ECO:0000313" key="2">
    <source>
        <dbReference type="Proteomes" id="UP001057402"/>
    </source>
</evidence>
<evidence type="ECO:0000313" key="1">
    <source>
        <dbReference type="EMBL" id="KAI4364523.1"/>
    </source>
</evidence>
<organism evidence="1 2">
    <name type="scientific">Melastoma candidum</name>
    <dbReference type="NCBI Taxonomy" id="119954"/>
    <lineage>
        <taxon>Eukaryota</taxon>
        <taxon>Viridiplantae</taxon>
        <taxon>Streptophyta</taxon>
        <taxon>Embryophyta</taxon>
        <taxon>Tracheophyta</taxon>
        <taxon>Spermatophyta</taxon>
        <taxon>Magnoliopsida</taxon>
        <taxon>eudicotyledons</taxon>
        <taxon>Gunneridae</taxon>
        <taxon>Pentapetalae</taxon>
        <taxon>rosids</taxon>
        <taxon>malvids</taxon>
        <taxon>Myrtales</taxon>
        <taxon>Melastomataceae</taxon>
        <taxon>Melastomatoideae</taxon>
        <taxon>Melastomateae</taxon>
        <taxon>Melastoma</taxon>
    </lineage>
</organism>